<accession>A0A4Q0T0E0</accession>
<dbReference type="RefSeq" id="WP_128911256.1">
    <property type="nucleotide sequence ID" value="NZ_RDSM01000001.1"/>
</dbReference>
<name>A0A4Q0T0E0_9BACT</name>
<reference evidence="2 3" key="1">
    <citation type="submission" date="2018-11" db="EMBL/GenBank/DDBJ databases">
        <authorList>
            <person name="Mardanov A.V."/>
            <person name="Ravin N.V."/>
            <person name="Dedysh S.N."/>
        </authorList>
    </citation>
    <scope>NUCLEOTIDE SEQUENCE [LARGE SCALE GENOMIC DNA]</scope>
    <source>
        <strain evidence="2 3">AF10</strain>
    </source>
</reference>
<organism evidence="2 3">
    <name type="scientific">Granulicella sibirica</name>
    <dbReference type="NCBI Taxonomy" id="2479048"/>
    <lineage>
        <taxon>Bacteria</taxon>
        <taxon>Pseudomonadati</taxon>
        <taxon>Acidobacteriota</taxon>
        <taxon>Terriglobia</taxon>
        <taxon>Terriglobales</taxon>
        <taxon>Acidobacteriaceae</taxon>
        <taxon>Granulicella</taxon>
    </lineage>
</organism>
<dbReference type="EMBL" id="RDSM01000001">
    <property type="protein sequence ID" value="RXH57025.1"/>
    <property type="molecule type" value="Genomic_DNA"/>
</dbReference>
<dbReference type="AlphaFoldDB" id="A0A4Q0T0E0"/>
<keyword evidence="3" id="KW-1185">Reference proteome</keyword>
<evidence type="ECO:0000313" key="2">
    <source>
        <dbReference type="EMBL" id="RXH57025.1"/>
    </source>
</evidence>
<reference evidence="3" key="2">
    <citation type="submission" date="2019-02" db="EMBL/GenBank/DDBJ databases">
        <title>Granulicella sibirica sp. nov., a psychrotolerant acidobacterium isolated from an organic soil layer in forested tundra, West Siberia.</title>
        <authorList>
            <person name="Oshkin I.Y."/>
            <person name="Kulichevskaya I.S."/>
            <person name="Rijpstra W.I.C."/>
            <person name="Sinninghe Damste J.S."/>
            <person name="Rakitin A.L."/>
            <person name="Ravin N.V."/>
            <person name="Dedysh S.N."/>
        </authorList>
    </citation>
    <scope>NUCLEOTIDE SEQUENCE [LARGE SCALE GENOMIC DNA]</scope>
    <source>
        <strain evidence="3">AF10</strain>
    </source>
</reference>
<gene>
    <name evidence="2" type="ORF">GRAN_0335</name>
</gene>
<feature type="region of interest" description="Disordered" evidence="1">
    <location>
        <begin position="86"/>
        <end position="131"/>
    </location>
</feature>
<evidence type="ECO:0000256" key="1">
    <source>
        <dbReference type="SAM" id="MobiDB-lite"/>
    </source>
</evidence>
<proteinExistence type="predicted"/>
<dbReference type="Proteomes" id="UP000289437">
    <property type="component" value="Unassembled WGS sequence"/>
</dbReference>
<protein>
    <submittedName>
        <fullName evidence="2">Uncharacterized protein</fullName>
    </submittedName>
</protein>
<dbReference type="OrthoDB" id="122957at2"/>
<evidence type="ECO:0000313" key="3">
    <source>
        <dbReference type="Proteomes" id="UP000289437"/>
    </source>
</evidence>
<sequence length="131" mass="14241">MTDPNFDFDNMSQADFEEHLPEFFANQTGSLFEDPRLKTFLAAHPDCAALVRDLESIADAAKALIDVEAEEIDPDDDLWIKIKSRMAEDPSDPETGVPPGVIAGTQTESGPLSLKGEPDQLVTGGSLHDLE</sequence>
<comment type="caution">
    <text evidence="2">The sequence shown here is derived from an EMBL/GenBank/DDBJ whole genome shotgun (WGS) entry which is preliminary data.</text>
</comment>